<protein>
    <submittedName>
        <fullName evidence="7">NPC intracellular cholesterol transporter 2 homolog a-like</fullName>
    </submittedName>
</protein>
<dbReference type="AlphaFoldDB" id="A0A9U8EB21"/>
<evidence type="ECO:0000313" key="7">
    <source>
        <dbReference type="RefSeq" id="XP_013080741.2"/>
    </source>
</evidence>
<name>A0A9U8EB21_BIOGL</name>
<dbReference type="GO" id="GO:0015918">
    <property type="term" value="P:sterol transport"/>
    <property type="evidence" value="ECO:0007669"/>
    <property type="project" value="InterPro"/>
</dbReference>
<evidence type="ECO:0000256" key="4">
    <source>
        <dbReference type="SAM" id="SignalP"/>
    </source>
</evidence>
<sequence>MFIKSFFTFFVFLSCLLSFTCASHGVRRFEVDQKDKFQNCQLSFKDCGSKSGSLKSATYNGTCNSGIAVLKRGTIVSIDFSFISNQVEDTLKSIVHGKISDLPFVPFPLDNPDACKDSGLTCPIKNGVQLDYLPVLNVLSTYPSVNVIVKWELQNKAGDDVFCALIPATITS</sequence>
<reference evidence="7" key="1">
    <citation type="submission" date="2025-08" db="UniProtKB">
        <authorList>
            <consortium name="RefSeq"/>
        </authorList>
    </citation>
    <scope>IDENTIFICATION</scope>
</reference>
<dbReference type="RefSeq" id="XP_013080741.2">
    <property type="nucleotide sequence ID" value="XM_013225287.2"/>
</dbReference>
<evidence type="ECO:0000256" key="3">
    <source>
        <dbReference type="ARBA" id="ARBA00022525"/>
    </source>
</evidence>
<dbReference type="Proteomes" id="UP001165740">
    <property type="component" value="Chromosome 3"/>
</dbReference>
<dbReference type="Pfam" id="PF02221">
    <property type="entry name" value="E1_DerP2_DerF2"/>
    <property type="match status" value="1"/>
</dbReference>
<evidence type="ECO:0000259" key="5">
    <source>
        <dbReference type="SMART" id="SM00737"/>
    </source>
</evidence>
<comment type="subcellular location">
    <subcellularLocation>
        <location evidence="1">Secreted</location>
    </subcellularLocation>
</comment>
<feature type="domain" description="MD-2-related lipid-recognition" evidence="5">
    <location>
        <begin position="44"/>
        <end position="168"/>
    </location>
</feature>
<gene>
    <name evidence="7" type="primary">LOC106066302</name>
</gene>
<comment type="similarity">
    <text evidence="2">Belongs to the NPC2 family.</text>
</comment>
<keyword evidence="4" id="KW-0732">Signal</keyword>
<dbReference type="GeneID" id="106066302"/>
<feature type="chain" id="PRO_5040718566" evidence="4">
    <location>
        <begin position="23"/>
        <end position="172"/>
    </location>
</feature>
<dbReference type="OMA" id="QNLFCWE"/>
<dbReference type="OrthoDB" id="4937502at2759"/>
<dbReference type="FunFam" id="2.60.40.770:FF:000001">
    <property type="entry name" value="NPC intracellular cholesterol transporter 2"/>
    <property type="match status" value="1"/>
</dbReference>
<dbReference type="KEGG" id="bgt:106066302"/>
<organism evidence="6 7">
    <name type="scientific">Biomphalaria glabrata</name>
    <name type="common">Bloodfluke planorb</name>
    <name type="synonym">Freshwater snail</name>
    <dbReference type="NCBI Taxonomy" id="6526"/>
    <lineage>
        <taxon>Eukaryota</taxon>
        <taxon>Metazoa</taxon>
        <taxon>Spiralia</taxon>
        <taxon>Lophotrochozoa</taxon>
        <taxon>Mollusca</taxon>
        <taxon>Gastropoda</taxon>
        <taxon>Heterobranchia</taxon>
        <taxon>Euthyneura</taxon>
        <taxon>Panpulmonata</taxon>
        <taxon>Hygrophila</taxon>
        <taxon>Lymnaeoidea</taxon>
        <taxon>Planorbidae</taxon>
        <taxon>Biomphalaria</taxon>
    </lineage>
</organism>
<accession>A0A9U8EB21</accession>
<dbReference type="GO" id="GO:0032934">
    <property type="term" value="F:sterol binding"/>
    <property type="evidence" value="ECO:0007669"/>
    <property type="project" value="InterPro"/>
</dbReference>
<dbReference type="PROSITE" id="PS51257">
    <property type="entry name" value="PROKAR_LIPOPROTEIN"/>
    <property type="match status" value="1"/>
</dbReference>
<evidence type="ECO:0000256" key="2">
    <source>
        <dbReference type="ARBA" id="ARBA00006370"/>
    </source>
</evidence>
<dbReference type="InterPro" id="IPR014756">
    <property type="entry name" value="Ig_E-set"/>
</dbReference>
<feature type="signal peptide" evidence="4">
    <location>
        <begin position="1"/>
        <end position="22"/>
    </location>
</feature>
<dbReference type="InterPro" id="IPR003172">
    <property type="entry name" value="ML_dom"/>
</dbReference>
<dbReference type="PANTHER" id="PTHR11306">
    <property type="entry name" value="NIEMANN PICK TYPE C2 PROTEIN NPC2-RELATED"/>
    <property type="match status" value="1"/>
</dbReference>
<dbReference type="Gene3D" id="2.60.40.770">
    <property type="match status" value="1"/>
</dbReference>
<dbReference type="GO" id="GO:0005576">
    <property type="term" value="C:extracellular region"/>
    <property type="evidence" value="ECO:0007669"/>
    <property type="project" value="UniProtKB-SubCell"/>
</dbReference>
<proteinExistence type="inferred from homology"/>
<keyword evidence="6" id="KW-1185">Reference proteome</keyword>
<keyword evidence="3" id="KW-0964">Secreted</keyword>
<dbReference type="SUPFAM" id="SSF81296">
    <property type="entry name" value="E set domains"/>
    <property type="match status" value="1"/>
</dbReference>
<evidence type="ECO:0000256" key="1">
    <source>
        <dbReference type="ARBA" id="ARBA00004613"/>
    </source>
</evidence>
<evidence type="ECO:0000313" key="6">
    <source>
        <dbReference type="Proteomes" id="UP001165740"/>
    </source>
</evidence>
<dbReference type="PANTHER" id="PTHR11306:SF68">
    <property type="entry name" value="NPC INTRACELLULAR CHOLESTEROL TRANSPORTER 2"/>
    <property type="match status" value="1"/>
</dbReference>
<dbReference type="SMART" id="SM00737">
    <property type="entry name" value="ML"/>
    <property type="match status" value="1"/>
</dbReference>
<dbReference type="InterPro" id="IPR039670">
    <property type="entry name" value="NPC2-like"/>
</dbReference>